<dbReference type="EMBL" id="JAKELL010000071">
    <property type="protein sequence ID" value="KAH8984816.1"/>
    <property type="molecule type" value="Genomic_DNA"/>
</dbReference>
<comment type="caution">
    <text evidence="1">The sequence shown here is derived from an EMBL/GenBank/DDBJ whole genome shotgun (WGS) entry which is preliminary data.</text>
</comment>
<dbReference type="Proteomes" id="UP001201163">
    <property type="component" value="Unassembled WGS sequence"/>
</dbReference>
<reference evidence="1" key="1">
    <citation type="submission" date="2022-01" db="EMBL/GenBank/DDBJ databases">
        <title>Comparative genomics reveals a dynamic genome evolution in the ectomycorrhizal milk-cap (Lactarius) mushrooms.</title>
        <authorList>
            <consortium name="DOE Joint Genome Institute"/>
            <person name="Lebreton A."/>
            <person name="Tang N."/>
            <person name="Kuo A."/>
            <person name="LaButti K."/>
            <person name="Drula E."/>
            <person name="Barry K."/>
            <person name="Clum A."/>
            <person name="Lipzen A."/>
            <person name="Mousain D."/>
            <person name="Ng V."/>
            <person name="Wang R."/>
            <person name="Wang X."/>
            <person name="Dai Y."/>
            <person name="Henrissat B."/>
            <person name="Grigoriev I.V."/>
            <person name="Guerin-Laguette A."/>
            <person name="Yu F."/>
            <person name="Martin F.M."/>
        </authorList>
    </citation>
    <scope>NUCLEOTIDE SEQUENCE</scope>
    <source>
        <strain evidence="1">QP</strain>
    </source>
</reference>
<accession>A0AAD4Q513</accession>
<dbReference type="AlphaFoldDB" id="A0AAD4Q513"/>
<evidence type="ECO:0000313" key="2">
    <source>
        <dbReference type="Proteomes" id="UP001201163"/>
    </source>
</evidence>
<sequence>MQRGATHLYRPRFTKLGASVQCTLSDMHTHITVIKVAFYPGIGADIDCKGWEKWGKRMMGVPDRRAGAAGALIYVLRARSRRRTCRVLALLAQQRRRDSMPDARTRLDEFLPARLALARDLYALRERLVYNIPHDGASRRAGITGFGGFTDADGVAAERRRMWMLSEAACEGTVVASTGTAQIVTTFSCVLGSEGVFGRTLIPLGPPGSLRRKRRVWLMRWPPMAIR</sequence>
<protein>
    <submittedName>
        <fullName evidence="1">Uncharacterized protein</fullName>
    </submittedName>
</protein>
<proteinExistence type="predicted"/>
<name>A0AAD4Q513_9AGAM</name>
<keyword evidence="2" id="KW-1185">Reference proteome</keyword>
<organism evidence="1 2">
    <name type="scientific">Lactarius akahatsu</name>
    <dbReference type="NCBI Taxonomy" id="416441"/>
    <lineage>
        <taxon>Eukaryota</taxon>
        <taxon>Fungi</taxon>
        <taxon>Dikarya</taxon>
        <taxon>Basidiomycota</taxon>
        <taxon>Agaricomycotina</taxon>
        <taxon>Agaricomycetes</taxon>
        <taxon>Russulales</taxon>
        <taxon>Russulaceae</taxon>
        <taxon>Lactarius</taxon>
    </lineage>
</organism>
<evidence type="ECO:0000313" key="1">
    <source>
        <dbReference type="EMBL" id="KAH8984816.1"/>
    </source>
</evidence>
<gene>
    <name evidence="1" type="ORF">EDB92DRAFT_1460233</name>
</gene>